<evidence type="ECO:0000313" key="6">
    <source>
        <dbReference type="Proteomes" id="UP000215902"/>
    </source>
</evidence>
<dbReference type="SMART" id="SM00557">
    <property type="entry name" value="IG_FLMN"/>
    <property type="match status" value="1"/>
</dbReference>
<dbReference type="PANTHER" id="PTHR38537:SF8">
    <property type="entry name" value="FILAMIN-A"/>
    <property type="match status" value="1"/>
</dbReference>
<gene>
    <name evidence="5" type="ORF">BOX15_Mlig032423g1</name>
</gene>
<keyword evidence="2" id="KW-0677">Repeat</keyword>
<evidence type="ECO:0000256" key="2">
    <source>
        <dbReference type="ARBA" id="ARBA00022737"/>
    </source>
</evidence>
<feature type="compositionally biased region" description="Low complexity" evidence="4">
    <location>
        <begin position="36"/>
        <end position="47"/>
    </location>
</feature>
<dbReference type="InterPro" id="IPR001298">
    <property type="entry name" value="Filamin/ABP280_rpt"/>
</dbReference>
<dbReference type="EMBL" id="NIVC01004859">
    <property type="protein sequence ID" value="PAA46441.1"/>
    <property type="molecule type" value="Genomic_DNA"/>
</dbReference>
<accession>A0A267DAX7</accession>
<feature type="non-terminal residue" evidence="5">
    <location>
        <position position="1"/>
    </location>
</feature>
<dbReference type="STRING" id="282301.A0A267DAX7"/>
<feature type="region of interest" description="Disordered" evidence="4">
    <location>
        <begin position="1"/>
        <end position="61"/>
    </location>
</feature>
<evidence type="ECO:0000256" key="4">
    <source>
        <dbReference type="SAM" id="MobiDB-lite"/>
    </source>
</evidence>
<dbReference type="InterPro" id="IPR017868">
    <property type="entry name" value="Filamin/ABP280_repeat-like"/>
</dbReference>
<dbReference type="InterPro" id="IPR014756">
    <property type="entry name" value="Ig_E-set"/>
</dbReference>
<comment type="caution">
    <text evidence="5">The sequence shown here is derived from an EMBL/GenBank/DDBJ whole genome shotgun (WGS) entry which is preliminary data.</text>
</comment>
<dbReference type="GO" id="GO:0051015">
    <property type="term" value="F:actin filament binding"/>
    <property type="evidence" value="ECO:0007669"/>
    <property type="project" value="InterPro"/>
</dbReference>
<dbReference type="Pfam" id="PF00630">
    <property type="entry name" value="Filamin"/>
    <property type="match status" value="1"/>
</dbReference>
<name>A0A267DAX7_9PLAT</name>
<sequence length="224" mass="24244">RGLAVPHPGVRVAGCRGRRPRRCPGGGRRPAPRPGRPAGQVPGAHGQRGQRRPRRHGGRASKVQLNCHERENGYEFTYLPSAPGEYVITIKYGGNFHIVGSPFTAHVTGEAEPSAEESELLAHSALLVETRPKQAAYPERVICRGDALRQAVANQEMSFSVDASRAGYDMLLVGILARPTARTVSGCSTRAPAATRCATRSPRRRAPAHHQVGRRARARLALPH</sequence>
<evidence type="ECO:0000256" key="1">
    <source>
        <dbReference type="ARBA" id="ARBA00009238"/>
    </source>
</evidence>
<dbReference type="PROSITE" id="PS50194">
    <property type="entry name" value="FILAMIN_REPEAT"/>
    <property type="match status" value="2"/>
</dbReference>
<dbReference type="InterPro" id="IPR013783">
    <property type="entry name" value="Ig-like_fold"/>
</dbReference>
<dbReference type="PANTHER" id="PTHR38537">
    <property type="entry name" value="JITTERBUG, ISOFORM N"/>
    <property type="match status" value="1"/>
</dbReference>
<protein>
    <submittedName>
        <fullName evidence="5">Uncharacterized protein</fullName>
    </submittedName>
</protein>
<feature type="compositionally biased region" description="Basic residues" evidence="4">
    <location>
        <begin position="48"/>
        <end position="59"/>
    </location>
</feature>
<dbReference type="Gene3D" id="2.60.40.10">
    <property type="entry name" value="Immunoglobulins"/>
    <property type="match status" value="1"/>
</dbReference>
<dbReference type="AlphaFoldDB" id="A0A267DAX7"/>
<dbReference type="SUPFAM" id="SSF81296">
    <property type="entry name" value="E set domains"/>
    <property type="match status" value="1"/>
</dbReference>
<evidence type="ECO:0000256" key="3">
    <source>
        <dbReference type="PROSITE-ProRule" id="PRU00087"/>
    </source>
</evidence>
<organism evidence="5 6">
    <name type="scientific">Macrostomum lignano</name>
    <dbReference type="NCBI Taxonomy" id="282301"/>
    <lineage>
        <taxon>Eukaryota</taxon>
        <taxon>Metazoa</taxon>
        <taxon>Spiralia</taxon>
        <taxon>Lophotrochozoa</taxon>
        <taxon>Platyhelminthes</taxon>
        <taxon>Rhabditophora</taxon>
        <taxon>Macrostomorpha</taxon>
        <taxon>Macrostomida</taxon>
        <taxon>Macrostomidae</taxon>
        <taxon>Macrostomum</taxon>
    </lineage>
</organism>
<proteinExistence type="inferred from homology"/>
<dbReference type="InterPro" id="IPR044801">
    <property type="entry name" value="Filamin"/>
</dbReference>
<keyword evidence="6" id="KW-1185">Reference proteome</keyword>
<dbReference type="Proteomes" id="UP000215902">
    <property type="component" value="Unassembled WGS sequence"/>
</dbReference>
<dbReference type="OrthoDB" id="5334309at2759"/>
<feature type="compositionally biased region" description="Basic residues" evidence="4">
    <location>
        <begin position="201"/>
        <end position="218"/>
    </location>
</feature>
<feature type="repeat" description="Filamin" evidence="3">
    <location>
        <begin position="133"/>
        <end position="175"/>
    </location>
</feature>
<feature type="repeat" description="Filamin" evidence="3">
    <location>
        <begin position="57"/>
        <end position="107"/>
    </location>
</feature>
<feature type="region of interest" description="Disordered" evidence="4">
    <location>
        <begin position="200"/>
        <end position="224"/>
    </location>
</feature>
<dbReference type="GO" id="GO:0030036">
    <property type="term" value="P:actin cytoskeleton organization"/>
    <property type="evidence" value="ECO:0007669"/>
    <property type="project" value="InterPro"/>
</dbReference>
<evidence type="ECO:0000313" key="5">
    <source>
        <dbReference type="EMBL" id="PAA46441.1"/>
    </source>
</evidence>
<comment type="similarity">
    <text evidence="1">Belongs to the filamin family.</text>
</comment>
<reference evidence="5 6" key="1">
    <citation type="submission" date="2017-06" db="EMBL/GenBank/DDBJ databases">
        <title>A platform for efficient transgenesis in Macrostomum lignano, a flatworm model organism for stem cell research.</title>
        <authorList>
            <person name="Berezikov E."/>
        </authorList>
    </citation>
    <scope>NUCLEOTIDE SEQUENCE [LARGE SCALE GENOMIC DNA]</scope>
    <source>
        <strain evidence="5">DV1</strain>
        <tissue evidence="5">Whole organism</tissue>
    </source>
</reference>